<evidence type="ECO:0000313" key="2">
    <source>
        <dbReference type="EMBL" id="THV42359.1"/>
    </source>
</evidence>
<name>A0A4S8QLS8_9ACTN</name>
<dbReference type="Pfam" id="PF13569">
    <property type="entry name" value="DUF4132"/>
    <property type="match status" value="1"/>
</dbReference>
<dbReference type="InterPro" id="IPR025406">
    <property type="entry name" value="DUF4132"/>
</dbReference>
<keyword evidence="3" id="KW-1185">Reference proteome</keyword>
<dbReference type="Proteomes" id="UP000308760">
    <property type="component" value="Unassembled WGS sequence"/>
</dbReference>
<dbReference type="EMBL" id="STGY01000025">
    <property type="protein sequence ID" value="THV42359.1"/>
    <property type="molecule type" value="Genomic_DNA"/>
</dbReference>
<comment type="caution">
    <text evidence="2">The sequence shown here is derived from an EMBL/GenBank/DDBJ whole genome shotgun (WGS) entry which is preliminary data.</text>
</comment>
<reference evidence="3" key="1">
    <citation type="submission" date="2019-04" db="EMBL/GenBank/DDBJ databases">
        <title>Nocardioides xinjiangensis sp. nov.</title>
        <authorList>
            <person name="Liu S."/>
        </authorList>
    </citation>
    <scope>NUCLEOTIDE SEQUENCE [LARGE SCALE GENOMIC DNA]</scope>
    <source>
        <strain evidence="3">18</strain>
    </source>
</reference>
<organism evidence="2 3">
    <name type="scientific">Glycomyces buryatensis</name>
    <dbReference type="NCBI Taxonomy" id="2570927"/>
    <lineage>
        <taxon>Bacteria</taxon>
        <taxon>Bacillati</taxon>
        <taxon>Actinomycetota</taxon>
        <taxon>Actinomycetes</taxon>
        <taxon>Glycomycetales</taxon>
        <taxon>Glycomycetaceae</taxon>
        <taxon>Glycomyces</taxon>
    </lineage>
</organism>
<dbReference type="OrthoDB" id="9763697at2"/>
<accession>A0A4S8QLS8</accession>
<protein>
    <submittedName>
        <fullName evidence="2">DUF4132 domain-containing protein</fullName>
    </submittedName>
</protein>
<reference evidence="2 3" key="2">
    <citation type="submission" date="2019-05" db="EMBL/GenBank/DDBJ databases">
        <title>Glycomyces buryatensis sp. nov.</title>
        <authorList>
            <person name="Nikitina E."/>
        </authorList>
    </citation>
    <scope>NUCLEOTIDE SEQUENCE [LARGE SCALE GENOMIC DNA]</scope>
    <source>
        <strain evidence="2 3">18</strain>
    </source>
</reference>
<proteinExistence type="predicted"/>
<evidence type="ECO:0000259" key="1">
    <source>
        <dbReference type="Pfam" id="PF13569"/>
    </source>
</evidence>
<sequence length="1056" mass="116324">MNDERAFELPDEDHLELRPELLRHNQIALLDGAIPRRGRRSTGPYVPLGNLTEHWKEVGVRRRMSHLRHAVESPQSDPVVASALQSYLRGEPDPLGAAAAFQVVSRAGTPLWAIDYLQFDAWLGEHGAEFAVAATAELLAVHAVGSQSGQPAGRYSSEMFAVEFVPPNPRGAYWVSRGVEAHRVRELLAALPETEYRRFRDVFEDRGGNVRQRLLRAFCMPTEQDWVEESCAEWGASGEESWIHQEMLIASVASAEQLATAGITTLDEWGRSFRTVQALLDSVGVGGVPILTETILNGEGKRNKDYLCEVLAQLPSDEAMAFLLDHVVEQGTWQLLREAAERFPQRTLRAIARLADAADPGQRARFSSLVTAIPLVGEAAYAVAEPGVRETIDRLLNLDGVPSVAEEVPEFLASPPWKQKRPKRKRAVVELTPIGGTSLRWAEGERELWAEGGKAIVEAQVSLAEGGLDAVPEVLAALAKQPREHRALPPIGGSEAARLVADWLVRLRSTRASVLTWMNRHGLDAIAWLVPDAVGKAGKQKQAAEAALRFLAGRHGVDAVLASAADYEDEAVAAVKTILDADPLDPGTRKPKAPDWAGQVREVPVLLRGREARLPCEAVEHLVAAMSLDSISIPYAGLDEVKRHCDAASLRAFSWAVFEAWTVDGAPPKDVWAFTQLARFADVETVERLEAQIRRWPGEGLTKRAVNGLEVLGAIESEESLKAVYDMQRSGKSKPLKQAAEDQVELIAAGMGLDAEELADRLVPDFELGEDATLRLDYGNRRFKVGFDEQLRPFVIDEKDKIRKSLPKPGPGDDLEAAGEAKQKFERLKKGLKSVGTEQTKRLEFAMVEGRTWSKGEFQRLLVDHALMWHLAKRLVWQANSETGTVTFRLAEDRTVTDAEENERDLPEDARIRIAHPLLMGGEVETWAEILADYEVLQPFEQLGRQVKAPTEAESKAGKLTRFAGTKSNTGALYGLSKKDWLPMREPSSGWTSGLKRRLRGGGAVEVDIEPGFGGGYYFEAEEVQTIKEVRFPAGQVEAVTISEIIGTLARATRTE</sequence>
<dbReference type="AlphaFoldDB" id="A0A4S8QLS8"/>
<dbReference type="RefSeq" id="WP_136533791.1">
    <property type="nucleotide sequence ID" value="NZ_STGY01000025.1"/>
</dbReference>
<gene>
    <name evidence="2" type="ORF">FAB82_06800</name>
</gene>
<feature type="domain" description="DUF4132" evidence="1">
    <location>
        <begin position="801"/>
        <end position="981"/>
    </location>
</feature>
<evidence type="ECO:0000313" key="3">
    <source>
        <dbReference type="Proteomes" id="UP000308760"/>
    </source>
</evidence>